<evidence type="ECO:0000313" key="2">
    <source>
        <dbReference type="EMBL" id="KAG5189542.1"/>
    </source>
</evidence>
<dbReference type="Proteomes" id="UP000664859">
    <property type="component" value="Unassembled WGS sequence"/>
</dbReference>
<dbReference type="AlphaFoldDB" id="A0A835Z890"/>
<dbReference type="OrthoDB" id="39955at2759"/>
<organism evidence="2 3">
    <name type="scientific">Tribonema minus</name>
    <dbReference type="NCBI Taxonomy" id="303371"/>
    <lineage>
        <taxon>Eukaryota</taxon>
        <taxon>Sar</taxon>
        <taxon>Stramenopiles</taxon>
        <taxon>Ochrophyta</taxon>
        <taxon>PX clade</taxon>
        <taxon>Xanthophyceae</taxon>
        <taxon>Tribonematales</taxon>
        <taxon>Tribonemataceae</taxon>
        <taxon>Tribonema</taxon>
    </lineage>
</organism>
<evidence type="ECO:0000313" key="3">
    <source>
        <dbReference type="Proteomes" id="UP000664859"/>
    </source>
</evidence>
<gene>
    <name evidence="2" type="ORF">JKP88DRAFT_267235</name>
</gene>
<keyword evidence="3" id="KW-1185">Reference proteome</keyword>
<keyword evidence="1" id="KW-0732">Signal</keyword>
<protein>
    <submittedName>
        <fullName evidence="2">Uncharacterized protein</fullName>
    </submittedName>
</protein>
<feature type="chain" id="PRO_5032403035" evidence="1">
    <location>
        <begin position="31"/>
        <end position="361"/>
    </location>
</feature>
<comment type="caution">
    <text evidence="2">The sequence shown here is derived from an EMBL/GenBank/DDBJ whole genome shotgun (WGS) entry which is preliminary data.</text>
</comment>
<proteinExistence type="predicted"/>
<dbReference type="EMBL" id="JAFCMP010000048">
    <property type="protein sequence ID" value="KAG5189542.1"/>
    <property type="molecule type" value="Genomic_DNA"/>
</dbReference>
<evidence type="ECO:0000256" key="1">
    <source>
        <dbReference type="SAM" id="SignalP"/>
    </source>
</evidence>
<sequence>MFLSKSTHDTALSLLLLLLSLLAAPALLLAVTKTPHGRGLRIMINISHFAKSSAEPNPKIYADQHVIPRPYAQDSVAHARAQLFTALELCEMGAEVVVHFDCAYDCGGEPDLAAFEGSCSTPEALELAFHQHDPSLGYHVTGVHRARVADSVNNFDVFMYTEDDVLYTAGQILLYVDHQRRLLNAGLGLTHNVGFYRVEVNVTSSALEEAVFEETRVGPEGLDVLQLPVPALYPGSGGNASHGNGTDGNSTFEWPWYVIYRGNTYQGSWLLLQPQLRSYIKELEGARRGPRRGLIRETNANWVYWLLQKQKVIPLASFSQFGVRHLGNYYLWTTKFGDNARSTHQLQIELLQLRARRELEV</sequence>
<reference evidence="2" key="1">
    <citation type="submission" date="2021-02" db="EMBL/GenBank/DDBJ databases">
        <title>First Annotated Genome of the Yellow-green Alga Tribonema minus.</title>
        <authorList>
            <person name="Mahan K.M."/>
        </authorList>
    </citation>
    <scope>NUCLEOTIDE SEQUENCE</scope>
    <source>
        <strain evidence="2">UTEX B ZZ1240</strain>
    </source>
</reference>
<feature type="signal peptide" evidence="1">
    <location>
        <begin position="1"/>
        <end position="30"/>
    </location>
</feature>
<accession>A0A835Z890</accession>
<name>A0A835Z890_9STRA</name>